<feature type="compositionally biased region" description="Low complexity" evidence="3">
    <location>
        <begin position="270"/>
        <end position="282"/>
    </location>
</feature>
<accession>A0A8S3R6G9</accession>
<comment type="caution">
    <text evidence="5">The sequence shown here is derived from an EMBL/GenBank/DDBJ whole genome shotgun (WGS) entry which is preliminary data.</text>
</comment>
<feature type="compositionally biased region" description="Polar residues" evidence="3">
    <location>
        <begin position="253"/>
        <end position="269"/>
    </location>
</feature>
<feature type="domain" description="Peptidase A2" evidence="4">
    <location>
        <begin position="462"/>
        <end position="542"/>
    </location>
</feature>
<dbReference type="Pfam" id="PF13650">
    <property type="entry name" value="Asp_protease_2"/>
    <property type="match status" value="1"/>
</dbReference>
<gene>
    <name evidence="5" type="ORF">MEDL_18168</name>
</gene>
<feature type="region of interest" description="Disordered" evidence="3">
    <location>
        <begin position="336"/>
        <end position="410"/>
    </location>
</feature>
<dbReference type="InterPro" id="IPR001995">
    <property type="entry name" value="Peptidase_A2_cat"/>
</dbReference>
<dbReference type="InterPro" id="IPR021109">
    <property type="entry name" value="Peptidase_aspartic_dom_sf"/>
</dbReference>
<dbReference type="GO" id="GO:0006508">
    <property type="term" value="P:proteolysis"/>
    <property type="evidence" value="ECO:0007669"/>
    <property type="project" value="InterPro"/>
</dbReference>
<evidence type="ECO:0000313" key="5">
    <source>
        <dbReference type="EMBL" id="CAG2203676.1"/>
    </source>
</evidence>
<evidence type="ECO:0000256" key="3">
    <source>
        <dbReference type="SAM" id="MobiDB-lite"/>
    </source>
</evidence>
<feature type="compositionally biased region" description="Polar residues" evidence="3">
    <location>
        <begin position="396"/>
        <end position="410"/>
    </location>
</feature>
<dbReference type="PROSITE" id="PS50175">
    <property type="entry name" value="ASP_PROT_RETROV"/>
    <property type="match status" value="1"/>
</dbReference>
<proteinExistence type="predicted"/>
<keyword evidence="1" id="KW-0378">Hydrolase</keyword>
<dbReference type="AlphaFoldDB" id="A0A8S3R6G9"/>
<dbReference type="SUPFAM" id="SSF50630">
    <property type="entry name" value="Acid proteases"/>
    <property type="match status" value="1"/>
</dbReference>
<feature type="compositionally biased region" description="Basic and acidic residues" evidence="3">
    <location>
        <begin position="240"/>
        <end position="252"/>
    </location>
</feature>
<organism evidence="5 6">
    <name type="scientific">Mytilus edulis</name>
    <name type="common">Blue mussel</name>
    <dbReference type="NCBI Taxonomy" id="6550"/>
    <lineage>
        <taxon>Eukaryota</taxon>
        <taxon>Metazoa</taxon>
        <taxon>Spiralia</taxon>
        <taxon>Lophotrochozoa</taxon>
        <taxon>Mollusca</taxon>
        <taxon>Bivalvia</taxon>
        <taxon>Autobranchia</taxon>
        <taxon>Pteriomorphia</taxon>
        <taxon>Mytilida</taxon>
        <taxon>Mytiloidea</taxon>
        <taxon>Mytilidae</taxon>
        <taxon>Mytilinae</taxon>
        <taxon>Mytilus</taxon>
    </lineage>
</organism>
<evidence type="ECO:0000256" key="1">
    <source>
        <dbReference type="ARBA" id="ARBA00022801"/>
    </source>
</evidence>
<dbReference type="InterPro" id="IPR001969">
    <property type="entry name" value="Aspartic_peptidase_AS"/>
</dbReference>
<protein>
    <recommendedName>
        <fullName evidence="4">Peptidase A2 domain-containing protein</fullName>
    </recommendedName>
</protein>
<evidence type="ECO:0000259" key="4">
    <source>
        <dbReference type="PROSITE" id="PS50175"/>
    </source>
</evidence>
<evidence type="ECO:0000256" key="2">
    <source>
        <dbReference type="SAM" id="Coils"/>
    </source>
</evidence>
<keyword evidence="2" id="KW-0175">Coiled coil</keyword>
<feature type="region of interest" description="Disordered" evidence="3">
    <location>
        <begin position="227"/>
        <end position="283"/>
    </location>
</feature>
<dbReference type="Gene3D" id="2.40.70.10">
    <property type="entry name" value="Acid Proteases"/>
    <property type="match status" value="1"/>
</dbReference>
<reference evidence="5" key="1">
    <citation type="submission" date="2021-03" db="EMBL/GenBank/DDBJ databases">
        <authorList>
            <person name="Bekaert M."/>
        </authorList>
    </citation>
    <scope>NUCLEOTIDE SEQUENCE</scope>
</reference>
<dbReference type="GO" id="GO:0004190">
    <property type="term" value="F:aspartic-type endopeptidase activity"/>
    <property type="evidence" value="ECO:0007669"/>
    <property type="project" value="InterPro"/>
</dbReference>
<keyword evidence="6" id="KW-1185">Reference proteome</keyword>
<dbReference type="PROSITE" id="PS00141">
    <property type="entry name" value="ASP_PROTEASE"/>
    <property type="match status" value="1"/>
</dbReference>
<dbReference type="Proteomes" id="UP000683360">
    <property type="component" value="Unassembled WGS sequence"/>
</dbReference>
<feature type="compositionally biased region" description="Low complexity" evidence="3">
    <location>
        <begin position="349"/>
        <end position="395"/>
    </location>
</feature>
<dbReference type="OrthoDB" id="8962596at2759"/>
<sequence length="708" mass="81370">MNRKARNKESADEEFLYGMRKTTYWEKYGLKHFPYPGRRRYTPSFHQSFDGGIIISNDVFGLAISQFEQKFRACLEKRTKQEQWILNLRYPDKSSNEYLEYLQTCTDQSKYNLQSIESLNTVDEYQNKNSRNETNEMIHVVTMLRDEIKQNISENTRNMNSCENKIDEIQQTMSNISSENIRNTNSIDMKIQDLKGYFDTQMSNVNERVSHLTEGQAFPEIRQNIVNNNSQHPTGCGDNQYHHQSDKVHINGDSENSSRQNQPTYSYEQSTSHSHNSVNNSHFDPQIQYRNRQLHPKPIHQEKNSERTMQEIRQEIGGFRSELSTLFQEIKVLSKNNQNSGPQGENKWRNYQNNQSNSRSGQNNNRQGNYNNRQGNNNNRQGNYNNRQDNFQNNRSTFNDNRGNNFSSENQRIENNHGKLQSVELMGQRSTTIDGSKAIKIQPARVLAEGLFVLAGIFDKTINMMLDTGASVTILSKKFFETLDISLRKGIIPVKQKLVSATGDTADFLGKMKIKIHLGKNRYEHEVLIADIPSEGILGIDFLEQKMCDIILKEKCLRIDGENVPCFKNREPVSWVGRITLFEDLILPPSSETIVSGNILDPVIKGKTAIVEPSEHFTNTISLLLAKLVVNTSNSKIPLKNLNMNDHECVIYKDTVTAFIEPIAEIIEPDMCNVNKIVTNDETGTRSKNCDLPEHIRPVFESSIKELN</sequence>
<dbReference type="EMBL" id="CAJPWZ010000927">
    <property type="protein sequence ID" value="CAG2203676.1"/>
    <property type="molecule type" value="Genomic_DNA"/>
</dbReference>
<evidence type="ECO:0000313" key="6">
    <source>
        <dbReference type="Proteomes" id="UP000683360"/>
    </source>
</evidence>
<dbReference type="CDD" id="cd00303">
    <property type="entry name" value="retropepsin_like"/>
    <property type="match status" value="1"/>
</dbReference>
<feature type="coiled-coil region" evidence="2">
    <location>
        <begin position="145"/>
        <end position="179"/>
    </location>
</feature>
<name>A0A8S3R6G9_MYTED</name>